<proteinExistence type="predicted"/>
<dbReference type="EMBL" id="AP015040">
    <property type="protein sequence ID" value="BAT91624.1"/>
    <property type="molecule type" value="Genomic_DNA"/>
</dbReference>
<dbReference type="GO" id="GO:0005634">
    <property type="term" value="C:nucleus"/>
    <property type="evidence" value="ECO:0007669"/>
    <property type="project" value="TreeGrafter"/>
</dbReference>
<dbReference type="Pfam" id="PF10469">
    <property type="entry name" value="AKAP7_NLS"/>
    <property type="match status" value="1"/>
</dbReference>
<organism evidence="4 5">
    <name type="scientific">Vigna angularis var. angularis</name>
    <dbReference type="NCBI Taxonomy" id="157739"/>
    <lineage>
        <taxon>Eukaryota</taxon>
        <taxon>Viridiplantae</taxon>
        <taxon>Streptophyta</taxon>
        <taxon>Embryophyta</taxon>
        <taxon>Tracheophyta</taxon>
        <taxon>Spermatophyta</taxon>
        <taxon>Magnoliopsida</taxon>
        <taxon>eudicotyledons</taxon>
        <taxon>Gunneridae</taxon>
        <taxon>Pentapetalae</taxon>
        <taxon>rosids</taxon>
        <taxon>fabids</taxon>
        <taxon>Fabales</taxon>
        <taxon>Fabaceae</taxon>
        <taxon>Papilionoideae</taxon>
        <taxon>50 kb inversion clade</taxon>
        <taxon>NPAAA clade</taxon>
        <taxon>indigoferoid/millettioid clade</taxon>
        <taxon>Phaseoleae</taxon>
        <taxon>Vigna</taxon>
    </lineage>
</organism>
<reference evidence="4 5" key="1">
    <citation type="journal article" date="2015" name="Sci. Rep.">
        <title>The power of single molecule real-time sequencing technology in the de novo assembly of a eukaryotic genome.</title>
        <authorList>
            <person name="Sakai H."/>
            <person name="Naito K."/>
            <person name="Ogiso-Tanaka E."/>
            <person name="Takahashi Y."/>
            <person name="Iseki K."/>
            <person name="Muto C."/>
            <person name="Satou K."/>
            <person name="Teruya K."/>
            <person name="Shiroma A."/>
            <person name="Shimoji M."/>
            <person name="Hirano T."/>
            <person name="Itoh T."/>
            <person name="Kaga A."/>
            <person name="Tomooka N."/>
        </authorList>
    </citation>
    <scope>NUCLEOTIDE SEQUENCE [LARGE SCALE GENOMIC DNA]</scope>
    <source>
        <strain evidence="5">cv. Shumari</strain>
    </source>
</reference>
<dbReference type="InterPro" id="IPR019510">
    <property type="entry name" value="AKAP7-like_phosphoesterase"/>
</dbReference>
<evidence type="ECO:0008006" key="6">
    <source>
        <dbReference type="Google" id="ProtNLM"/>
    </source>
</evidence>
<dbReference type="GO" id="GO:0006307">
    <property type="term" value="P:DNA alkylation repair"/>
    <property type="evidence" value="ECO:0007669"/>
    <property type="project" value="InterPro"/>
</dbReference>
<dbReference type="AlphaFoldDB" id="A0A0S3SFN2"/>
<dbReference type="Gene3D" id="3.30.1370.10">
    <property type="entry name" value="K Homology domain, type 1"/>
    <property type="match status" value="1"/>
</dbReference>
<gene>
    <name evidence="4" type="primary">Vigan.07G023200</name>
    <name evidence="4" type="ORF">VIGAN_07023200</name>
</gene>
<dbReference type="SUPFAM" id="SSF54791">
    <property type="entry name" value="Eukaryotic type KH-domain (KH-domain type I)"/>
    <property type="match status" value="1"/>
</dbReference>
<dbReference type="InterPro" id="IPR009210">
    <property type="entry name" value="ASCC1"/>
</dbReference>
<keyword evidence="1" id="KW-0694">RNA-binding</keyword>
<dbReference type="GO" id="GO:0003723">
    <property type="term" value="F:RNA binding"/>
    <property type="evidence" value="ECO:0007669"/>
    <property type="project" value="UniProtKB-UniRule"/>
</dbReference>
<evidence type="ECO:0000256" key="1">
    <source>
        <dbReference type="PROSITE-ProRule" id="PRU00117"/>
    </source>
</evidence>
<dbReference type="Gene3D" id="3.90.1140.10">
    <property type="entry name" value="Cyclic phosphodiesterase"/>
    <property type="match status" value="1"/>
</dbReference>
<dbReference type="Pfam" id="PF00013">
    <property type="entry name" value="KH_1"/>
    <property type="match status" value="1"/>
</dbReference>
<evidence type="ECO:0000313" key="4">
    <source>
        <dbReference type="EMBL" id="BAT91624.1"/>
    </source>
</evidence>
<name>A0A0S3SFN2_PHAAN</name>
<dbReference type="PANTHER" id="PTHR13360:SF1">
    <property type="entry name" value="ACTIVATING SIGNAL COINTEGRATOR 1 COMPLEX SUBUNIT 1"/>
    <property type="match status" value="1"/>
</dbReference>
<dbReference type="OrthoDB" id="277832at2759"/>
<dbReference type="InterPro" id="IPR036612">
    <property type="entry name" value="KH_dom_type_1_sf"/>
</dbReference>
<dbReference type="Proteomes" id="UP000291084">
    <property type="component" value="Chromosome 7"/>
</dbReference>
<dbReference type="InterPro" id="IPR009097">
    <property type="entry name" value="Cyclic_Pdiesterase"/>
</dbReference>
<dbReference type="PANTHER" id="PTHR13360">
    <property type="entry name" value="ACTIVATING SIGNAL COINTEGRATOR 1 COMPLEX SUBUNIT 1"/>
    <property type="match status" value="1"/>
</dbReference>
<sequence>MEQKNVNSIWRPVATKASACEDRGTVQETGGSTSTTVSNDHVMKVATEAIDAIAKSATSSSQLQDNVENRVLRGDSSVSSEKHSISVQVGASLFPFIKGQWGSTQKRIEEEMGVKIIMPTSKDDDFISIEGISIDSVNSASERIQDIIDESVNSRNVDYSHFISIPLAIHPGLVKKLINFEHSILGNVSYKDRSTYTDSNEEEGTTDTKDLGIDKSIFIRPKTFHLTVLMLKLWNKERIKTATEVLQSISSKVMEALDNRPLSIRLKGLECMKGSLAKARVLYAPVEEIGSEGRLLRACQVIIDAYVEAGLVLERDAKHKLKLHATVMNTGHSERTKWKRKVYSFDARGIFEQYGSEDWGQYLIHEAHLSQRFSFDENGYYHCCASIPFPGNVQFGICRRGQNHHAGWITASHCIFSP</sequence>
<keyword evidence="5" id="KW-1185">Reference proteome</keyword>
<evidence type="ECO:0000259" key="2">
    <source>
        <dbReference type="Pfam" id="PF00013"/>
    </source>
</evidence>
<feature type="domain" description="A-kinase anchor protein 7-like phosphoesterase" evidence="3">
    <location>
        <begin position="159"/>
        <end position="389"/>
    </location>
</feature>
<dbReference type="GO" id="GO:0006355">
    <property type="term" value="P:regulation of DNA-templated transcription"/>
    <property type="evidence" value="ECO:0007669"/>
    <property type="project" value="TreeGrafter"/>
</dbReference>
<dbReference type="InterPro" id="IPR004088">
    <property type="entry name" value="KH_dom_type_1"/>
</dbReference>
<protein>
    <recommendedName>
        <fullName evidence="6">K Homology domain-containing protein</fullName>
    </recommendedName>
</protein>
<dbReference type="PROSITE" id="PS50084">
    <property type="entry name" value="KH_TYPE_1"/>
    <property type="match status" value="1"/>
</dbReference>
<evidence type="ECO:0000259" key="3">
    <source>
        <dbReference type="Pfam" id="PF10469"/>
    </source>
</evidence>
<evidence type="ECO:0000313" key="5">
    <source>
        <dbReference type="Proteomes" id="UP000291084"/>
    </source>
</evidence>
<feature type="domain" description="K Homology" evidence="2">
    <location>
        <begin position="85"/>
        <end position="146"/>
    </location>
</feature>
<accession>A0A0S3SFN2</accession>
<dbReference type="SUPFAM" id="SSF55144">
    <property type="entry name" value="LigT-like"/>
    <property type="match status" value="1"/>
</dbReference>